<feature type="domain" description="Transposase IS116/IS110/IS902 C-terminal" evidence="1">
    <location>
        <begin position="53"/>
        <end position="137"/>
    </location>
</feature>
<dbReference type="GO" id="GO:0006313">
    <property type="term" value="P:DNA transposition"/>
    <property type="evidence" value="ECO:0007669"/>
    <property type="project" value="InterPro"/>
</dbReference>
<dbReference type="InterPro" id="IPR047650">
    <property type="entry name" value="Transpos_IS110"/>
</dbReference>
<comment type="caution">
    <text evidence="2">The sequence shown here is derived from an EMBL/GenBank/DDBJ whole genome shotgun (WGS) entry which is preliminary data.</text>
</comment>
<proteinExistence type="predicted"/>
<name>A0A963Z7I4_9PROT</name>
<evidence type="ECO:0000259" key="1">
    <source>
        <dbReference type="Pfam" id="PF02371"/>
    </source>
</evidence>
<evidence type="ECO:0000313" key="2">
    <source>
        <dbReference type="EMBL" id="MCB8883946.1"/>
    </source>
</evidence>
<dbReference type="PANTHER" id="PTHR33055">
    <property type="entry name" value="TRANSPOSASE FOR INSERTION SEQUENCE ELEMENT IS1111A"/>
    <property type="match status" value="1"/>
</dbReference>
<accession>A0A963Z7I4</accession>
<evidence type="ECO:0000313" key="3">
    <source>
        <dbReference type="Proteomes" id="UP000721844"/>
    </source>
</evidence>
<dbReference type="PANTHER" id="PTHR33055:SF3">
    <property type="entry name" value="PUTATIVE TRANSPOSASE FOR IS117-RELATED"/>
    <property type="match status" value="1"/>
</dbReference>
<reference evidence="2 3" key="1">
    <citation type="journal article" date="2021" name="Microorganisms">
        <title>Acidisoma silvae sp. nov. and Acidisomacellulosilytica sp. nov., Two Acidophilic Bacteria Isolated from Decaying Wood, Hydrolyzing Cellulose and Producing Poly-3-hydroxybutyrate.</title>
        <authorList>
            <person name="Mieszkin S."/>
            <person name="Pouder E."/>
            <person name="Uroz S."/>
            <person name="Simon-Colin C."/>
            <person name="Alain K."/>
        </authorList>
    </citation>
    <scope>NUCLEOTIDE SEQUENCE [LARGE SCALE GENOMIC DNA]</scope>
    <source>
        <strain evidence="2 3">HW T5.17</strain>
    </source>
</reference>
<dbReference type="Proteomes" id="UP000721844">
    <property type="component" value="Unassembled WGS sequence"/>
</dbReference>
<dbReference type="Pfam" id="PF02371">
    <property type="entry name" value="Transposase_20"/>
    <property type="match status" value="1"/>
</dbReference>
<organism evidence="2 3">
    <name type="scientific">Acidisoma cellulosilyticum</name>
    <dbReference type="NCBI Taxonomy" id="2802395"/>
    <lineage>
        <taxon>Bacteria</taxon>
        <taxon>Pseudomonadati</taxon>
        <taxon>Pseudomonadota</taxon>
        <taxon>Alphaproteobacteria</taxon>
        <taxon>Acetobacterales</taxon>
        <taxon>Acidocellaceae</taxon>
        <taxon>Acidisoma</taxon>
    </lineage>
</organism>
<dbReference type="InterPro" id="IPR003346">
    <property type="entry name" value="Transposase_20"/>
</dbReference>
<sequence length="180" mass="19800">MQELNRQKAGFASAAVAKSVANHLEWLDAHILTVMAEMRYLIIEDRTLSINLSLLRSITGFGEISAIVLLTELPNIAEFTPMALAAFSGLSPGEHSSGSSVRRPGKLTRIGSERLRSALYMCALSARRTNKSFAEFVHRLTAASKPPKVILIAVARKLLMLARAVIKTQQPFDPLYGMHR</sequence>
<dbReference type="EMBL" id="JAESVA010000019">
    <property type="protein sequence ID" value="MCB8883946.1"/>
    <property type="molecule type" value="Genomic_DNA"/>
</dbReference>
<keyword evidence="3" id="KW-1185">Reference proteome</keyword>
<dbReference type="AlphaFoldDB" id="A0A963Z7I4"/>
<protein>
    <submittedName>
        <fullName evidence="2">IS110 family transposase</fullName>
    </submittedName>
</protein>
<dbReference type="GO" id="GO:0003677">
    <property type="term" value="F:DNA binding"/>
    <property type="evidence" value="ECO:0007669"/>
    <property type="project" value="InterPro"/>
</dbReference>
<dbReference type="GO" id="GO:0004803">
    <property type="term" value="F:transposase activity"/>
    <property type="evidence" value="ECO:0007669"/>
    <property type="project" value="InterPro"/>
</dbReference>
<gene>
    <name evidence="2" type="ORF">ACELLULO517_27120</name>
</gene>